<evidence type="ECO:0000313" key="2">
    <source>
        <dbReference type="Proteomes" id="UP000238070"/>
    </source>
</evidence>
<gene>
    <name evidence="1" type="ORF">C3B64_19710</name>
</gene>
<protein>
    <recommendedName>
        <fullName evidence="3">Phage protein</fullName>
    </recommendedName>
</protein>
<evidence type="ECO:0008006" key="3">
    <source>
        <dbReference type="Google" id="ProtNLM"/>
    </source>
</evidence>
<dbReference type="AlphaFoldDB" id="A0AAU8Z406"/>
<reference evidence="1 2" key="1">
    <citation type="submission" date="2018-01" db="EMBL/GenBank/DDBJ databases">
        <title>Genetic Diversity of Clostridium botulinum in seafood.</title>
        <authorList>
            <person name="Athira V."/>
            <person name="Arun Jyothi P.V."/>
            <person name="Lalitha K.V."/>
            <person name="Joseph T.C."/>
        </authorList>
    </citation>
    <scope>NUCLEOTIDE SEQUENCE [LARGE SCALE GENOMIC DNA]</scope>
    <source>
        <strain evidence="1 2">Mfbjulcb5</strain>
    </source>
</reference>
<accession>A0AAU8Z406</accession>
<proteinExistence type="predicted"/>
<evidence type="ECO:0000313" key="1">
    <source>
        <dbReference type="EMBL" id="AVP66329.1"/>
    </source>
</evidence>
<organism evidence="1 2">
    <name type="scientific">Clostridium botulinum</name>
    <dbReference type="NCBI Taxonomy" id="1491"/>
    <lineage>
        <taxon>Bacteria</taxon>
        <taxon>Bacillati</taxon>
        <taxon>Bacillota</taxon>
        <taxon>Clostridia</taxon>
        <taxon>Eubacteriales</taxon>
        <taxon>Clostridiaceae</taxon>
        <taxon>Clostridium</taxon>
    </lineage>
</organism>
<name>A0AAU8Z406_CLOBO</name>
<sequence>MTNAERIRAMTDEELAEWIDKQVNEDREDWESLGCYRCMYYRTHHQPEECEKCEWKDGILEWLKKEN</sequence>
<dbReference type="Proteomes" id="UP000238070">
    <property type="component" value="Chromosome"/>
</dbReference>
<dbReference type="EMBL" id="CP027776">
    <property type="protein sequence ID" value="AVP66329.1"/>
    <property type="molecule type" value="Genomic_DNA"/>
</dbReference>
<dbReference type="RefSeq" id="WP_003495346.1">
    <property type="nucleotide sequence ID" value="NZ_CP027780.1"/>
</dbReference>